<feature type="chain" id="PRO_5039759373" evidence="2">
    <location>
        <begin position="28"/>
        <end position="622"/>
    </location>
</feature>
<dbReference type="SUPFAM" id="SSF56300">
    <property type="entry name" value="Metallo-dependent phosphatases"/>
    <property type="match status" value="1"/>
</dbReference>
<dbReference type="GO" id="GO:0008253">
    <property type="term" value="F:5'-nucleotidase activity"/>
    <property type="evidence" value="ECO:0007669"/>
    <property type="project" value="TreeGrafter"/>
</dbReference>
<dbReference type="PROSITE" id="PS51318">
    <property type="entry name" value="TAT"/>
    <property type="match status" value="1"/>
</dbReference>
<dbReference type="Gene3D" id="3.90.780.10">
    <property type="entry name" value="5'-Nucleotidase, C-terminal domain"/>
    <property type="match status" value="1"/>
</dbReference>
<dbReference type="InterPro" id="IPR006179">
    <property type="entry name" value="5_nucleotidase/apyrase"/>
</dbReference>
<accession>A0A495XQJ6</accession>
<dbReference type="InterPro" id="IPR036907">
    <property type="entry name" value="5'-Nucleotdase_C_sf"/>
</dbReference>
<dbReference type="InterPro" id="IPR029052">
    <property type="entry name" value="Metallo-depent_PP-like"/>
</dbReference>
<proteinExistence type="inferred from homology"/>
<comment type="similarity">
    <text evidence="2">Belongs to the 5'-nucleotidase family.</text>
</comment>
<feature type="region of interest" description="Disordered" evidence="3">
    <location>
        <begin position="80"/>
        <end position="99"/>
    </location>
</feature>
<dbReference type="Proteomes" id="UP000278440">
    <property type="component" value="Unassembled WGS sequence"/>
</dbReference>
<sequence>MSRKTRRFAGAAVAGACGLALAAPALAAPAPAASPSAAATAATVASSATPAKAATAKPGAAKAASPRNVDVQILSFNDLHGNLEPPTGSSGRIQVGPTSTETADAGGVEYLATHLKQARAGHRNTVTVAAGDMVGASPLLSAAFHDEPTVDSLNSLGLDITAVGNHEFDEGYKELQRLQKGGCIDDGDGANNQNSCPDGAFEGADFQYLAANVVEKSTGKTILPSYAIKNFGNGVRIGFIGMTLKDTANIVTASGVAGLEFKDEVQTANKLVPVLKAKGVNAIVVLIHQGGTPPSGTPYYYTCQGGGQLDATSPIIPIAQKLSPAIDMVVSGHTHQPYVCNIPDPSGRDRLVTSASSFGRLYTETNLKYDTQRNDIARTSVQGSNMVVTRVVPKDAAQTELINRFKALVTPIASRVLGQITTDIVRAQNAAGESPLGDMIADAQLADDSTVKDGKVPVVAFMNPGGVRADLVYNSQKYPGENPGDVTFEEAFTVQPFNNYLVSMDLTGQEIYDVLNQQVTGANAASNKILAVSDGFTYSWTKTGTPGVVDGSVAIDGVPVDKTATYRISTNNFLSDGGDGFAAFQGGDDKFFGGLDIDAFADYLEANSPYSPQPLDRITLVP</sequence>
<dbReference type="SUPFAM" id="SSF55816">
    <property type="entry name" value="5'-nucleotidase (syn. UDP-sugar hydrolase), C-terminal domain"/>
    <property type="match status" value="1"/>
</dbReference>
<evidence type="ECO:0000256" key="2">
    <source>
        <dbReference type="RuleBase" id="RU362119"/>
    </source>
</evidence>
<dbReference type="GO" id="GO:0008768">
    <property type="term" value="F:UDP-sugar diphosphatase activity"/>
    <property type="evidence" value="ECO:0007669"/>
    <property type="project" value="TreeGrafter"/>
</dbReference>
<name>A0A495XQJ6_9MICO</name>
<evidence type="ECO:0000256" key="1">
    <source>
        <dbReference type="ARBA" id="ARBA00022729"/>
    </source>
</evidence>
<gene>
    <name evidence="6" type="ORF">DFJ68_0190</name>
</gene>
<dbReference type="AlphaFoldDB" id="A0A495XQJ6"/>
<dbReference type="OrthoDB" id="1016457at2"/>
<keyword evidence="2" id="KW-0547">Nucleotide-binding</keyword>
<dbReference type="InterPro" id="IPR004843">
    <property type="entry name" value="Calcineurin-like_PHP"/>
</dbReference>
<keyword evidence="2" id="KW-0378">Hydrolase</keyword>
<feature type="compositionally biased region" description="Polar residues" evidence="3">
    <location>
        <begin position="87"/>
        <end position="99"/>
    </location>
</feature>
<dbReference type="EMBL" id="RBXT01000001">
    <property type="protein sequence ID" value="RKT76790.1"/>
    <property type="molecule type" value="Genomic_DNA"/>
</dbReference>
<dbReference type="RefSeq" id="WP_121030277.1">
    <property type="nucleotide sequence ID" value="NZ_RBXT01000001.1"/>
</dbReference>
<comment type="caution">
    <text evidence="6">The sequence shown here is derived from an EMBL/GenBank/DDBJ whole genome shotgun (WGS) entry which is preliminary data.</text>
</comment>
<evidence type="ECO:0000259" key="4">
    <source>
        <dbReference type="Pfam" id="PF00149"/>
    </source>
</evidence>
<evidence type="ECO:0000313" key="7">
    <source>
        <dbReference type="Proteomes" id="UP000278440"/>
    </source>
</evidence>
<evidence type="ECO:0000256" key="3">
    <source>
        <dbReference type="SAM" id="MobiDB-lite"/>
    </source>
</evidence>
<feature type="signal peptide" evidence="2">
    <location>
        <begin position="1"/>
        <end position="27"/>
    </location>
</feature>
<protein>
    <submittedName>
        <fullName evidence="6">5'-nucleotidase</fullName>
    </submittedName>
</protein>
<dbReference type="InterPro" id="IPR006311">
    <property type="entry name" value="TAT_signal"/>
</dbReference>
<dbReference type="PANTHER" id="PTHR11575:SF24">
    <property type="entry name" value="5'-NUCLEOTIDASE"/>
    <property type="match status" value="1"/>
</dbReference>
<evidence type="ECO:0000313" key="6">
    <source>
        <dbReference type="EMBL" id="RKT76790.1"/>
    </source>
</evidence>
<dbReference type="InterPro" id="IPR008334">
    <property type="entry name" value="5'-Nucleotdase_C"/>
</dbReference>
<dbReference type="GO" id="GO:0009166">
    <property type="term" value="P:nucleotide catabolic process"/>
    <property type="evidence" value="ECO:0007669"/>
    <property type="project" value="InterPro"/>
</dbReference>
<dbReference type="Pfam" id="PF00149">
    <property type="entry name" value="Metallophos"/>
    <property type="match status" value="1"/>
</dbReference>
<dbReference type="GO" id="GO:0030288">
    <property type="term" value="C:outer membrane-bounded periplasmic space"/>
    <property type="evidence" value="ECO:0007669"/>
    <property type="project" value="TreeGrafter"/>
</dbReference>
<organism evidence="6 7">
    <name type="scientific">Terracoccus luteus</name>
    <dbReference type="NCBI Taxonomy" id="53356"/>
    <lineage>
        <taxon>Bacteria</taxon>
        <taxon>Bacillati</taxon>
        <taxon>Actinomycetota</taxon>
        <taxon>Actinomycetes</taxon>
        <taxon>Micrococcales</taxon>
        <taxon>Intrasporangiaceae</taxon>
        <taxon>Terracoccus</taxon>
    </lineage>
</organism>
<dbReference type="GO" id="GO:0000166">
    <property type="term" value="F:nucleotide binding"/>
    <property type="evidence" value="ECO:0007669"/>
    <property type="project" value="UniProtKB-KW"/>
</dbReference>
<feature type="domain" description="5'-Nucleotidase C-terminal" evidence="5">
    <location>
        <begin position="416"/>
        <end position="585"/>
    </location>
</feature>
<dbReference type="Gene3D" id="3.60.21.10">
    <property type="match status" value="1"/>
</dbReference>
<dbReference type="Pfam" id="PF02872">
    <property type="entry name" value="5_nucleotid_C"/>
    <property type="match status" value="1"/>
</dbReference>
<reference evidence="6 7" key="1">
    <citation type="submission" date="2018-10" db="EMBL/GenBank/DDBJ databases">
        <title>Sequencing the genomes of 1000 actinobacteria strains.</title>
        <authorList>
            <person name="Klenk H.-P."/>
        </authorList>
    </citation>
    <scope>NUCLEOTIDE SEQUENCE [LARGE SCALE GENOMIC DNA]</scope>
    <source>
        <strain evidence="6 7">DSM 44267</strain>
    </source>
</reference>
<dbReference type="PRINTS" id="PR01607">
    <property type="entry name" value="APYRASEFAMLY"/>
</dbReference>
<evidence type="ECO:0000259" key="5">
    <source>
        <dbReference type="Pfam" id="PF02872"/>
    </source>
</evidence>
<keyword evidence="1 2" id="KW-0732">Signal</keyword>
<dbReference type="PANTHER" id="PTHR11575">
    <property type="entry name" value="5'-NUCLEOTIDASE-RELATED"/>
    <property type="match status" value="1"/>
</dbReference>
<feature type="domain" description="Calcineurin-like phosphoesterase" evidence="4">
    <location>
        <begin position="73"/>
        <end position="337"/>
    </location>
</feature>
<keyword evidence="7" id="KW-1185">Reference proteome</keyword>